<feature type="transmembrane region" description="Helical" evidence="2">
    <location>
        <begin position="21"/>
        <end position="41"/>
    </location>
</feature>
<dbReference type="EMBL" id="VOSK01000127">
    <property type="protein sequence ID" value="MPR28166.1"/>
    <property type="molecule type" value="Genomic_DNA"/>
</dbReference>
<proteinExistence type="predicted"/>
<reference evidence="4 5" key="1">
    <citation type="journal article" date="2019" name="Syst. Appl. Microbiol.">
        <title>Microvirga tunisiensis sp. nov., a root nodule symbiotic bacterium isolated from Lupinus micranthus and L. luteus grown in Northern Tunisia.</title>
        <authorList>
            <person name="Msaddak A."/>
            <person name="Rejili M."/>
            <person name="Duran D."/>
            <person name="Mars M."/>
            <person name="Palacios J.M."/>
            <person name="Ruiz-Argueso T."/>
            <person name="Rey L."/>
            <person name="Imperial J."/>
        </authorList>
    </citation>
    <scope>NUCLEOTIDE SEQUENCE [LARGE SCALE GENOMIC DNA]</scope>
    <source>
        <strain evidence="4 5">Lmie10</strain>
    </source>
</reference>
<comment type="caution">
    <text evidence="4">The sequence shown here is derived from an EMBL/GenBank/DDBJ whole genome shotgun (WGS) entry which is preliminary data.</text>
</comment>
<dbReference type="Pfam" id="PF06904">
    <property type="entry name" value="Extensin-like_C"/>
    <property type="match status" value="1"/>
</dbReference>
<evidence type="ECO:0000259" key="3">
    <source>
        <dbReference type="Pfam" id="PF06904"/>
    </source>
</evidence>
<dbReference type="Proteomes" id="UP000403266">
    <property type="component" value="Unassembled WGS sequence"/>
</dbReference>
<evidence type="ECO:0000256" key="2">
    <source>
        <dbReference type="SAM" id="Phobius"/>
    </source>
</evidence>
<feature type="compositionally biased region" description="Basic and acidic residues" evidence="1">
    <location>
        <begin position="52"/>
        <end position="81"/>
    </location>
</feature>
<dbReference type="AlphaFoldDB" id="A0A5N7MVS0"/>
<gene>
    <name evidence="4" type="ORF">FS320_24125</name>
</gene>
<keyword evidence="2" id="KW-1133">Transmembrane helix</keyword>
<evidence type="ECO:0000256" key="1">
    <source>
        <dbReference type="SAM" id="MobiDB-lite"/>
    </source>
</evidence>
<dbReference type="InterPro" id="IPR009683">
    <property type="entry name" value="Extensin-like_C"/>
</dbReference>
<feature type="domain" description="Extensin-like C-terminal" evidence="3">
    <location>
        <begin position="87"/>
        <end position="260"/>
    </location>
</feature>
<sequence>MRVIDRTSLRIGADMGLRRHIGGHVSSLIGVMLMLASAALAQDSAPPLPPPRPDRPAEPQPEWRAEKVPRNETPLEKADLGGDAKDACLQRLAQLGLRFESRPPVKENSCGIEDPVLVSALPDGVAVIPVSLMACPVAESITRWMSEAVAPEAQRQFQSTPTKILIGTSYQCRDQRNGQKPSEHAFGNGLDVMGFEFAKRSPLAIGSHTEGSSEATFQEAIRKAACPVFNTVLGPGSDADHGDHLHLDLRQRKGDYRICQ</sequence>
<name>A0A5N7MVS0_9HYPH</name>
<accession>A0A5N7MVS0</accession>
<protein>
    <submittedName>
        <fullName evidence="4">Extensin family protein</fullName>
    </submittedName>
</protein>
<dbReference type="OrthoDB" id="9809788at2"/>
<keyword evidence="2" id="KW-0472">Membrane</keyword>
<keyword evidence="5" id="KW-1185">Reference proteome</keyword>
<evidence type="ECO:0000313" key="4">
    <source>
        <dbReference type="EMBL" id="MPR28166.1"/>
    </source>
</evidence>
<evidence type="ECO:0000313" key="5">
    <source>
        <dbReference type="Proteomes" id="UP000403266"/>
    </source>
</evidence>
<feature type="region of interest" description="Disordered" evidence="1">
    <location>
        <begin position="44"/>
        <end position="81"/>
    </location>
</feature>
<keyword evidence="2" id="KW-0812">Transmembrane</keyword>
<organism evidence="4 5">
    <name type="scientific">Microvirga tunisiensis</name>
    <dbReference type="NCBI Taxonomy" id="2108360"/>
    <lineage>
        <taxon>Bacteria</taxon>
        <taxon>Pseudomonadati</taxon>
        <taxon>Pseudomonadota</taxon>
        <taxon>Alphaproteobacteria</taxon>
        <taxon>Hyphomicrobiales</taxon>
        <taxon>Methylobacteriaceae</taxon>
        <taxon>Microvirga</taxon>
    </lineage>
</organism>